<feature type="compositionally biased region" description="Basic and acidic residues" evidence="1">
    <location>
        <begin position="1997"/>
        <end position="2008"/>
    </location>
</feature>
<feature type="compositionally biased region" description="Basic and acidic residues" evidence="1">
    <location>
        <begin position="948"/>
        <end position="958"/>
    </location>
</feature>
<feature type="compositionally biased region" description="Polar residues" evidence="1">
    <location>
        <begin position="23"/>
        <end position="34"/>
    </location>
</feature>
<feature type="region of interest" description="Disordered" evidence="1">
    <location>
        <begin position="554"/>
        <end position="639"/>
    </location>
</feature>
<feature type="compositionally biased region" description="Basic and acidic residues" evidence="1">
    <location>
        <begin position="1536"/>
        <end position="1546"/>
    </location>
</feature>
<feature type="region of interest" description="Disordered" evidence="1">
    <location>
        <begin position="1767"/>
        <end position="1807"/>
    </location>
</feature>
<feature type="region of interest" description="Disordered" evidence="1">
    <location>
        <begin position="121"/>
        <end position="190"/>
    </location>
</feature>
<feature type="compositionally biased region" description="Basic and acidic residues" evidence="1">
    <location>
        <begin position="504"/>
        <end position="524"/>
    </location>
</feature>
<accession>A0A8T2QLL4</accession>
<feature type="compositionally biased region" description="Basic and acidic residues" evidence="1">
    <location>
        <begin position="1588"/>
        <end position="1603"/>
    </location>
</feature>
<feature type="compositionally biased region" description="Basic and acidic residues" evidence="1">
    <location>
        <begin position="1673"/>
        <end position="1691"/>
    </location>
</feature>
<organism evidence="2 3">
    <name type="scientific">Ceratopteris richardii</name>
    <name type="common">Triangle waterfern</name>
    <dbReference type="NCBI Taxonomy" id="49495"/>
    <lineage>
        <taxon>Eukaryota</taxon>
        <taxon>Viridiplantae</taxon>
        <taxon>Streptophyta</taxon>
        <taxon>Embryophyta</taxon>
        <taxon>Tracheophyta</taxon>
        <taxon>Polypodiopsida</taxon>
        <taxon>Polypodiidae</taxon>
        <taxon>Polypodiales</taxon>
        <taxon>Pteridineae</taxon>
        <taxon>Pteridaceae</taxon>
        <taxon>Parkerioideae</taxon>
        <taxon>Ceratopteris</taxon>
    </lineage>
</organism>
<feature type="compositionally biased region" description="Basic and acidic residues" evidence="1">
    <location>
        <begin position="53"/>
        <end position="83"/>
    </location>
</feature>
<feature type="region of interest" description="Disordered" evidence="1">
    <location>
        <begin position="1441"/>
        <end position="1465"/>
    </location>
</feature>
<feature type="compositionally biased region" description="Polar residues" evidence="1">
    <location>
        <begin position="43"/>
        <end position="52"/>
    </location>
</feature>
<gene>
    <name evidence="2" type="ORF">KP509_34G055000</name>
</gene>
<feature type="region of interest" description="Disordered" evidence="1">
    <location>
        <begin position="430"/>
        <end position="469"/>
    </location>
</feature>
<reference evidence="2" key="1">
    <citation type="submission" date="2021-08" db="EMBL/GenBank/DDBJ databases">
        <title>WGS assembly of Ceratopteris richardii.</title>
        <authorList>
            <person name="Marchant D.B."/>
            <person name="Chen G."/>
            <person name="Jenkins J."/>
            <person name="Shu S."/>
            <person name="Leebens-Mack J."/>
            <person name="Grimwood J."/>
            <person name="Schmutz J."/>
            <person name="Soltis P."/>
            <person name="Soltis D."/>
            <person name="Chen Z.-H."/>
        </authorList>
    </citation>
    <scope>NUCLEOTIDE SEQUENCE</scope>
    <source>
        <strain evidence="2">Whitten #5841</strain>
        <tissue evidence="2">Leaf</tissue>
    </source>
</reference>
<feature type="region of interest" description="Disordered" evidence="1">
    <location>
        <begin position="485"/>
        <end position="541"/>
    </location>
</feature>
<feature type="compositionally biased region" description="Basic and acidic residues" evidence="1">
    <location>
        <begin position="1330"/>
        <end position="1349"/>
    </location>
</feature>
<keyword evidence="3" id="KW-1185">Reference proteome</keyword>
<feature type="region of interest" description="Disordered" evidence="1">
    <location>
        <begin position="1088"/>
        <end position="1131"/>
    </location>
</feature>
<feature type="region of interest" description="Disordered" evidence="1">
    <location>
        <begin position="1533"/>
        <end position="1654"/>
    </location>
</feature>
<dbReference type="Proteomes" id="UP000825935">
    <property type="component" value="Chromosome 34"/>
</dbReference>
<evidence type="ECO:0000313" key="3">
    <source>
        <dbReference type="Proteomes" id="UP000825935"/>
    </source>
</evidence>
<feature type="compositionally biased region" description="Basic and acidic residues" evidence="1">
    <location>
        <begin position="1634"/>
        <end position="1654"/>
    </location>
</feature>
<feature type="region of interest" description="Disordered" evidence="1">
    <location>
        <begin position="17"/>
        <end position="83"/>
    </location>
</feature>
<feature type="compositionally biased region" description="Polar residues" evidence="1">
    <location>
        <begin position="1604"/>
        <end position="1626"/>
    </location>
</feature>
<comment type="caution">
    <text evidence="2">The sequence shown here is derived from an EMBL/GenBank/DDBJ whole genome shotgun (WGS) entry which is preliminary data.</text>
</comment>
<feature type="region of interest" description="Disordered" evidence="1">
    <location>
        <begin position="798"/>
        <end position="834"/>
    </location>
</feature>
<dbReference type="OrthoDB" id="10663230at2759"/>
<proteinExistence type="predicted"/>
<feature type="region of interest" description="Disordered" evidence="1">
    <location>
        <begin position="1019"/>
        <end position="1070"/>
    </location>
</feature>
<feature type="compositionally biased region" description="Basic and acidic residues" evidence="1">
    <location>
        <begin position="1928"/>
        <end position="1946"/>
    </location>
</feature>
<feature type="region of interest" description="Disordered" evidence="1">
    <location>
        <begin position="926"/>
        <end position="1004"/>
    </location>
</feature>
<feature type="compositionally biased region" description="Basic and acidic residues" evidence="1">
    <location>
        <begin position="596"/>
        <end position="610"/>
    </location>
</feature>
<feature type="region of interest" description="Disordered" evidence="1">
    <location>
        <begin position="1148"/>
        <end position="1174"/>
    </location>
</feature>
<feature type="compositionally biased region" description="Basic and acidic residues" evidence="1">
    <location>
        <begin position="1038"/>
        <end position="1058"/>
    </location>
</feature>
<dbReference type="EMBL" id="CM035439">
    <property type="protein sequence ID" value="KAH7284460.1"/>
    <property type="molecule type" value="Genomic_DNA"/>
</dbReference>
<feature type="compositionally biased region" description="Basic and acidic residues" evidence="1">
    <location>
        <begin position="1553"/>
        <end position="1564"/>
    </location>
</feature>
<feature type="region of interest" description="Disordered" evidence="1">
    <location>
        <begin position="1975"/>
        <end position="2056"/>
    </location>
</feature>
<feature type="compositionally biased region" description="Basic and acidic residues" evidence="1">
    <location>
        <begin position="1482"/>
        <end position="1508"/>
    </location>
</feature>
<feature type="compositionally biased region" description="Basic and acidic residues" evidence="1">
    <location>
        <begin position="1021"/>
        <end position="1031"/>
    </location>
</feature>
<feature type="compositionally biased region" description="Acidic residues" evidence="1">
    <location>
        <begin position="611"/>
        <end position="622"/>
    </location>
</feature>
<feature type="compositionally biased region" description="Basic and acidic residues" evidence="1">
    <location>
        <begin position="2020"/>
        <end position="2053"/>
    </location>
</feature>
<feature type="region of interest" description="Disordered" evidence="1">
    <location>
        <begin position="1670"/>
        <end position="1691"/>
    </location>
</feature>
<feature type="region of interest" description="Disordered" evidence="1">
    <location>
        <begin position="745"/>
        <end position="773"/>
    </location>
</feature>
<feature type="region of interest" description="Disordered" evidence="1">
    <location>
        <begin position="1831"/>
        <end position="1852"/>
    </location>
</feature>
<feature type="region of interest" description="Disordered" evidence="1">
    <location>
        <begin position="1479"/>
        <end position="1508"/>
    </location>
</feature>
<feature type="compositionally biased region" description="Basic and acidic residues" evidence="1">
    <location>
        <begin position="967"/>
        <end position="1001"/>
    </location>
</feature>
<evidence type="ECO:0000313" key="2">
    <source>
        <dbReference type="EMBL" id="KAH7284460.1"/>
    </source>
</evidence>
<name>A0A8T2QLL4_CERRI</name>
<feature type="region of interest" description="Disordered" evidence="1">
    <location>
        <begin position="1910"/>
        <end position="1962"/>
    </location>
</feature>
<feature type="compositionally biased region" description="Polar residues" evidence="1">
    <location>
        <begin position="485"/>
        <end position="495"/>
    </location>
</feature>
<feature type="region of interest" description="Disordered" evidence="1">
    <location>
        <begin position="212"/>
        <end position="237"/>
    </location>
</feature>
<protein>
    <submittedName>
        <fullName evidence="2">Uncharacterized protein</fullName>
    </submittedName>
</protein>
<feature type="compositionally biased region" description="Basic and acidic residues" evidence="1">
    <location>
        <begin position="433"/>
        <end position="467"/>
    </location>
</feature>
<sequence>MATIEAPYEKVESVLECEEKENTGASAQVDSPTDTTREPHEQPSANEPINQDQQKDISGGEHPVVHREEVSAQNKNEEYEERLSLEQENASFNILHDTEAEQQGKWSERELIEVDEIVSKHHSDEESMAAIEVPSENVEPVGQCEETLKTGASVMEDGSTDTTAELKDQAPENEPMMHHQQKYVSGGEQPGADLQQVSAEECIIETETKEHCLADRKKPTETEESSEKTEYVEPLAQKEENTLLDIPGGENPGADLQEVSAEKELVEEADINKHCLTDTRALTESKESSDKVEPDCQNKNIEYEEPHALEEENALLDISDDTEADLQGKSSERELIEAFEITKKHISDEESMANIKVPSKNIETVEQCEEIENTEASVQEARLTDTTAELQEQAPTNEPITLDQQKHISAGEHPGVDLQEKSAEENLILESQTDEHCLADRKAPVETDESSEKKEYVESLAQEKENTSLDISDIEAELQANSCENVEAGKQSQKTEYVEPLTQEQEHESLDIPDHTEEKLKEKSLSLSDEESVTTIEAPSEKVEYVQQCEEKENTGAIIQVDSPTDTTREPQEQLSENDALIQDQQKDISGGAHPLADREEVLAQNKKEEYEEPISLEEENASFEKISNDTEAEQQGKWSERELIVVEEIMNKHLSDEESMAAIEVPSETVKPVEQCEETVNTGASVMEDRPTDTTAELKDQAPENEQMMHHQQKYVSGGEQQGADLQEVSVEKECMIETETNEHCLADRKTPTETEESSEKTEYVEPLAQKEENTLLDIPGGEHPGADLQEVSAEKELVEEAETNECCLTDTKALTESDKSSDKVEADNQKRNMDYEEPLALEQENALLDISDDTEAELQEKSSERELIEAFEITNKHISDEKSMASIKVPSENMEKIERWEEIENTEASVQEARLTDTTAELQEQAPKNEPITLEHQNNMSGGEHPGVDLQEKSVEENLILENQTDEHCLADRKAPVETDESSEKKEYVESLAQEKENTSLDISDIEAELQANSCENVEADKQSQKTEYVEPLTQEQEHESLDIPDHTEEKLKEKSLSLSDEESVTTIEAPSEKVEYVQQCEEKENTGAIIQVDSPTDTTREPQEQLSENDALIQDQQKDISGGAHPLADREEVLALNKKEEYEEPISLEEENASFEKISNDTEAEQQGKWSERELIVVEEIMNKHLSDEESMAAIEVPSETVKPVEQCEETVNTGASVMEDRPTDTTAELKDQAPENEQMMHHQQKYVSGGEQQGADLQEVSVEKERMIETETKTEYVEPLAQKEENTLLDIPGGEHPGADLQEVSAEKELVEEAETNECCLTDTKALTESDKSSDKVEADNQKRNMDYEEPLALEQENALLDISDDTEAELQEKSSERELIEAFEITNKHISDEKSMASIKVPSENMEKIERWEEIENTEASVQEARLTDTTAELQEQAPKNEPITLEHQNNMSGGEHPGVDLQEKSVEENLILESQTDEHCLADRKAPVETDESSEKKECVEPLAQEKENTLLDISDIEAELQVKSCENVEADKQSKKTEYVEPLTQEQEHESLDIPDHTEEELEEKSFYLSDEESMASIEAPSEKVESVQQCEEKENTGASVQVASPTHRTPEPQEQLSVNEPMIQDQQKDISGGEHPLPDQEEVSAEKEFIEETEIKVLCLADTKAPSETDELSKKIEGDNQNKKEEYEELLSLEQENASFNISNNTEAELQGKWSERDLIEVDEIMNKHISEEESMAAIEVPSENVEPVEQCEETVNTGASVMEDGPTDTTAELKDQAPENEPMMHHPQKYVSGGEQPGADLQQLSAEECIIETETNEHCLADRKKTTEIDESSKKTEYVEPLAQKEENTLLDIPGGEHPGAVLQEVSAEKELVEETETDKHCLTDTKALTEYEHPLALEQENASLDISDDTEAELQGKSSERELIEADKTMNKHPSDEESMDAIEIPSETVEPVEQCEETMNIGASVMEDGPTDTTAELQEQAPENEPVTRDKQKDISGGKHPGAELQEASAEKELIMETKTNEHCLADRKPPTEAKKSPEHMPADPIVELQEEASEKELNEASIPIQQFEDEQHVVIQQHGSKEIVLTTELLPSSVPVTVDVPCQQEENHVRETQKDTVVVQQGNDFHEEKTLDAFDTAPSNMQEAKKISADYLIHEQSVQQQEETSQEDEKV</sequence>
<feature type="region of interest" description="Disordered" evidence="1">
    <location>
        <begin position="1326"/>
        <end position="1349"/>
    </location>
</feature>
<evidence type="ECO:0000256" key="1">
    <source>
        <dbReference type="SAM" id="MobiDB-lite"/>
    </source>
</evidence>
<feature type="compositionally biased region" description="Basic and acidic residues" evidence="1">
    <location>
        <begin position="815"/>
        <end position="834"/>
    </location>
</feature>